<evidence type="ECO:0000256" key="2">
    <source>
        <dbReference type="SAM" id="Phobius"/>
    </source>
</evidence>
<keyword evidence="2" id="KW-0812">Transmembrane</keyword>
<evidence type="ECO:0008006" key="5">
    <source>
        <dbReference type="Google" id="ProtNLM"/>
    </source>
</evidence>
<feature type="transmembrane region" description="Helical" evidence="2">
    <location>
        <begin position="221"/>
        <end position="243"/>
    </location>
</feature>
<dbReference type="Proteomes" id="UP000700815">
    <property type="component" value="Unassembled WGS sequence"/>
</dbReference>
<proteinExistence type="predicted"/>
<feature type="transmembrane region" description="Helical" evidence="2">
    <location>
        <begin position="128"/>
        <end position="155"/>
    </location>
</feature>
<feature type="transmembrane region" description="Helical" evidence="2">
    <location>
        <begin position="176"/>
        <end position="201"/>
    </location>
</feature>
<gene>
    <name evidence="3" type="ORF">KIH79_07680</name>
</gene>
<feature type="transmembrane region" description="Helical" evidence="2">
    <location>
        <begin position="286"/>
        <end position="304"/>
    </location>
</feature>
<evidence type="ECO:0000256" key="1">
    <source>
        <dbReference type="SAM" id="MobiDB-lite"/>
    </source>
</evidence>
<dbReference type="Pfam" id="PF19877">
    <property type="entry name" value="DUF6350"/>
    <property type="match status" value="1"/>
</dbReference>
<feature type="transmembrane region" description="Helical" evidence="2">
    <location>
        <begin position="324"/>
        <end position="352"/>
    </location>
</feature>
<name>A0ABS6WGU2_9BIFI</name>
<reference evidence="3 4" key="1">
    <citation type="submission" date="2021-05" db="EMBL/GenBank/DDBJ databases">
        <title>Phylogenetic classification of ten novel species belonging to the genus Bifidobacterium comprising B. colchicus sp. nov., B. abeli sp. nov., B. bicoloris sp. nov., B. guerezis sp. nov., B. rosaliae sp. nov., B. santillanensis sp. nov., B. argentati sp. nov., B. amazzoni sp. nov., B. pluviali sp. nov., and B. pinnaculum sp. nov.</title>
        <authorList>
            <person name="Lugli G.A."/>
            <person name="Ruiz Garcia L."/>
            <person name="Margolles A."/>
            <person name="Ventura M."/>
        </authorList>
    </citation>
    <scope>NUCLEOTIDE SEQUENCE [LARGE SCALE GENOMIC DNA]</scope>
    <source>
        <strain evidence="3 4">82T10</strain>
    </source>
</reference>
<evidence type="ECO:0000313" key="4">
    <source>
        <dbReference type="Proteomes" id="UP000700815"/>
    </source>
</evidence>
<feature type="transmembrane region" description="Helical" evidence="2">
    <location>
        <begin position="74"/>
        <end position="92"/>
    </location>
</feature>
<comment type="caution">
    <text evidence="3">The sequence shown here is derived from an EMBL/GenBank/DDBJ whole genome shotgun (WGS) entry which is preliminary data.</text>
</comment>
<feature type="transmembrane region" description="Helical" evidence="2">
    <location>
        <begin position="381"/>
        <end position="401"/>
    </location>
</feature>
<sequence length="461" mass="48039">MIAHLKSLFKGAGAAAAAMAVFAIALGCFIALMLLVISMEEGGDNLSAHALSLTAAVVLLSQGSGFTVGPVQLTLVPLLLTVLLIALVRAFAQRMSCDAPGYAGGLVVWLLLDGLFRGGTDVELHDDLLVTLAKGCLVFSIGYLLAALPVSMTVARVVQWLRDSVADRLRTTIRTGVMTAASLMLGYLSFGLITVIVWAVRNHAAVAKLFELLAMGTGSRILTTVACVAWLPNLCIWAVSWLFGAGFSIGDLGSFTLWIGQSTALPSIPVFGIFPEPVEDQTVRVALVSIPLLCGLVAGLAAMWSKKAFAMRIGGETSQPDAELVMSFAYPAGGFCLTCALLSISSSLLFVVSNGGLGKERLASMGVDVVQSTQSVGRPTALGLLAAWLLSLVGVAAVFGIRWASRRVRGRGSSAVGATADSTAAAEDVPATGRQQETATKEEQDDEHEPTNTTGAGIRLS</sequence>
<accession>A0ABS6WGU2</accession>
<dbReference type="InterPro" id="IPR045931">
    <property type="entry name" value="DUF6350"/>
</dbReference>
<feature type="region of interest" description="Disordered" evidence="1">
    <location>
        <begin position="416"/>
        <end position="461"/>
    </location>
</feature>
<feature type="compositionally biased region" description="Low complexity" evidence="1">
    <location>
        <begin position="416"/>
        <end position="429"/>
    </location>
</feature>
<feature type="transmembrane region" description="Helical" evidence="2">
    <location>
        <begin position="48"/>
        <end position="68"/>
    </location>
</feature>
<feature type="transmembrane region" description="Helical" evidence="2">
    <location>
        <begin position="99"/>
        <end position="116"/>
    </location>
</feature>
<evidence type="ECO:0000313" key="3">
    <source>
        <dbReference type="EMBL" id="MBW3092809.1"/>
    </source>
</evidence>
<protein>
    <recommendedName>
        <fullName evidence="5">Permease</fullName>
    </recommendedName>
</protein>
<keyword evidence="2" id="KW-0472">Membrane</keyword>
<dbReference type="EMBL" id="JAHBBH010000019">
    <property type="protein sequence ID" value="MBW3092809.1"/>
    <property type="molecule type" value="Genomic_DNA"/>
</dbReference>
<organism evidence="3 4">
    <name type="scientific">Bifidobacterium miconis</name>
    <dbReference type="NCBI Taxonomy" id="2834435"/>
    <lineage>
        <taxon>Bacteria</taxon>
        <taxon>Bacillati</taxon>
        <taxon>Actinomycetota</taxon>
        <taxon>Actinomycetes</taxon>
        <taxon>Bifidobacteriales</taxon>
        <taxon>Bifidobacteriaceae</taxon>
        <taxon>Bifidobacterium</taxon>
    </lineage>
</organism>
<keyword evidence="2" id="KW-1133">Transmembrane helix</keyword>
<feature type="transmembrane region" description="Helical" evidence="2">
    <location>
        <begin position="255"/>
        <end position="274"/>
    </location>
</feature>
<feature type="transmembrane region" description="Helical" evidence="2">
    <location>
        <begin position="12"/>
        <end position="36"/>
    </location>
</feature>
<keyword evidence="4" id="KW-1185">Reference proteome</keyword>
<dbReference type="PROSITE" id="PS51257">
    <property type="entry name" value="PROKAR_LIPOPROTEIN"/>
    <property type="match status" value="1"/>
</dbReference>